<accession>A0A2P2P491</accession>
<feature type="signal peptide" evidence="1">
    <location>
        <begin position="1"/>
        <end position="16"/>
    </location>
</feature>
<reference evidence="2" key="1">
    <citation type="submission" date="2018-02" db="EMBL/GenBank/DDBJ databases">
        <title>Rhizophora mucronata_Transcriptome.</title>
        <authorList>
            <person name="Meera S.P."/>
            <person name="Sreeshan A."/>
            <person name="Augustine A."/>
        </authorList>
    </citation>
    <scope>NUCLEOTIDE SEQUENCE</scope>
    <source>
        <tissue evidence="2">Leaf</tissue>
    </source>
</reference>
<name>A0A2P2P491_RHIMU</name>
<organism evidence="2">
    <name type="scientific">Rhizophora mucronata</name>
    <name type="common">Asiatic mangrove</name>
    <dbReference type="NCBI Taxonomy" id="61149"/>
    <lineage>
        <taxon>Eukaryota</taxon>
        <taxon>Viridiplantae</taxon>
        <taxon>Streptophyta</taxon>
        <taxon>Embryophyta</taxon>
        <taxon>Tracheophyta</taxon>
        <taxon>Spermatophyta</taxon>
        <taxon>Magnoliopsida</taxon>
        <taxon>eudicotyledons</taxon>
        <taxon>Gunneridae</taxon>
        <taxon>Pentapetalae</taxon>
        <taxon>rosids</taxon>
        <taxon>fabids</taxon>
        <taxon>Malpighiales</taxon>
        <taxon>Rhizophoraceae</taxon>
        <taxon>Rhizophora</taxon>
    </lineage>
</organism>
<evidence type="ECO:0000256" key="1">
    <source>
        <dbReference type="SAM" id="SignalP"/>
    </source>
</evidence>
<dbReference type="AlphaFoldDB" id="A0A2P2P491"/>
<sequence length="59" mass="7141">MSAILVLASMFHIVRWLFWQINFIYFNPIVDTNCSFIHLTQLKYIPLFDQHNILYCISF</sequence>
<protein>
    <submittedName>
        <fullName evidence="2">Uncharacterized protein</fullName>
    </submittedName>
</protein>
<keyword evidence="1" id="KW-0732">Signal</keyword>
<feature type="chain" id="PRO_5015149192" evidence="1">
    <location>
        <begin position="17"/>
        <end position="59"/>
    </location>
</feature>
<evidence type="ECO:0000313" key="2">
    <source>
        <dbReference type="EMBL" id="MBX49540.1"/>
    </source>
</evidence>
<dbReference type="EMBL" id="GGEC01069056">
    <property type="protein sequence ID" value="MBX49540.1"/>
    <property type="molecule type" value="Transcribed_RNA"/>
</dbReference>
<proteinExistence type="predicted"/>